<comment type="caution">
    <text evidence="1">The sequence shown here is derived from an EMBL/GenBank/DDBJ whole genome shotgun (WGS) entry which is preliminary data.</text>
</comment>
<dbReference type="InterPro" id="IPR027409">
    <property type="entry name" value="GroEL-like_apical_dom_sf"/>
</dbReference>
<proteinExistence type="predicted"/>
<name>A0A2G2YSL3_CAPAN</name>
<dbReference type="Gramene" id="PHT72729">
    <property type="protein sequence ID" value="PHT72729"/>
    <property type="gene ID" value="T459_23514"/>
</dbReference>
<reference evidence="1 2" key="2">
    <citation type="journal article" date="2017" name="Genome Biol.">
        <title>New reference genome sequences of hot pepper reveal the massive evolution of plant disease-resistance genes by retroduplication.</title>
        <authorList>
            <person name="Kim S."/>
            <person name="Park J."/>
            <person name="Yeom S.I."/>
            <person name="Kim Y.M."/>
            <person name="Seo E."/>
            <person name="Kim K.T."/>
            <person name="Kim M.S."/>
            <person name="Lee J.M."/>
            <person name="Cheong K."/>
            <person name="Shin H.S."/>
            <person name="Kim S.B."/>
            <person name="Han K."/>
            <person name="Lee J."/>
            <person name="Park M."/>
            <person name="Lee H.A."/>
            <person name="Lee H.Y."/>
            <person name="Lee Y."/>
            <person name="Oh S."/>
            <person name="Lee J.H."/>
            <person name="Choi E."/>
            <person name="Choi E."/>
            <person name="Lee S.E."/>
            <person name="Jeon J."/>
            <person name="Kim H."/>
            <person name="Choi G."/>
            <person name="Song H."/>
            <person name="Lee J."/>
            <person name="Lee S.C."/>
            <person name="Kwon J.K."/>
            <person name="Lee H.Y."/>
            <person name="Koo N."/>
            <person name="Hong Y."/>
            <person name="Kim R.W."/>
            <person name="Kang W.H."/>
            <person name="Huh J.H."/>
            <person name="Kang B.C."/>
            <person name="Yang T.J."/>
            <person name="Lee Y.H."/>
            <person name="Bennetzen J.L."/>
            <person name="Choi D."/>
        </authorList>
    </citation>
    <scope>NUCLEOTIDE SEQUENCE [LARGE SCALE GENOMIC DNA]</scope>
    <source>
        <strain evidence="2">cv. CM334</strain>
    </source>
</reference>
<dbReference type="STRING" id="4072.A0A2G2YSL3"/>
<accession>A0A2G2YSL3</accession>
<gene>
    <name evidence="1" type="ORF">T459_23514</name>
</gene>
<dbReference type="SUPFAM" id="SSF52029">
    <property type="entry name" value="GroEL apical domain-like"/>
    <property type="match status" value="1"/>
</dbReference>
<protein>
    <submittedName>
        <fullName evidence="1">Uncharacterized protein</fullName>
    </submittedName>
</protein>
<evidence type="ECO:0000313" key="1">
    <source>
        <dbReference type="EMBL" id="PHT72729.1"/>
    </source>
</evidence>
<dbReference type="AlphaFoldDB" id="A0A2G2YSL3"/>
<sequence>MWSSRCWEHVKRYSLLTLVSEAICHLIYPFCWQVTISKDDTVILDGADGQKKFIEERCDQIKSAIELSTSDYDKECKKV</sequence>
<reference evidence="1 2" key="1">
    <citation type="journal article" date="2014" name="Nat. Genet.">
        <title>Genome sequence of the hot pepper provides insights into the evolution of pungency in Capsicum species.</title>
        <authorList>
            <person name="Kim S."/>
            <person name="Park M."/>
            <person name="Yeom S.I."/>
            <person name="Kim Y.M."/>
            <person name="Lee J.M."/>
            <person name="Lee H.A."/>
            <person name="Seo E."/>
            <person name="Choi J."/>
            <person name="Cheong K."/>
            <person name="Kim K.T."/>
            <person name="Jung K."/>
            <person name="Lee G.W."/>
            <person name="Oh S.K."/>
            <person name="Bae C."/>
            <person name="Kim S.B."/>
            <person name="Lee H.Y."/>
            <person name="Kim S.Y."/>
            <person name="Kim M.S."/>
            <person name="Kang B.C."/>
            <person name="Jo Y.D."/>
            <person name="Yang H.B."/>
            <person name="Jeong H.J."/>
            <person name="Kang W.H."/>
            <person name="Kwon J.K."/>
            <person name="Shin C."/>
            <person name="Lim J.Y."/>
            <person name="Park J.H."/>
            <person name="Huh J.H."/>
            <person name="Kim J.S."/>
            <person name="Kim B.D."/>
            <person name="Cohen O."/>
            <person name="Paran I."/>
            <person name="Suh M.C."/>
            <person name="Lee S.B."/>
            <person name="Kim Y.K."/>
            <person name="Shin Y."/>
            <person name="Noh S.J."/>
            <person name="Park J."/>
            <person name="Seo Y.S."/>
            <person name="Kwon S.Y."/>
            <person name="Kim H.A."/>
            <person name="Park J.M."/>
            <person name="Kim H.J."/>
            <person name="Choi S.B."/>
            <person name="Bosland P.W."/>
            <person name="Reeves G."/>
            <person name="Jo S.H."/>
            <person name="Lee B.W."/>
            <person name="Cho H.T."/>
            <person name="Choi H.S."/>
            <person name="Lee M.S."/>
            <person name="Yu Y."/>
            <person name="Do Choi Y."/>
            <person name="Park B.S."/>
            <person name="van Deynze A."/>
            <person name="Ashrafi H."/>
            <person name="Hill T."/>
            <person name="Kim W.T."/>
            <person name="Pai H.S."/>
            <person name="Ahn H.K."/>
            <person name="Yeam I."/>
            <person name="Giovannoni J.J."/>
            <person name="Rose J.K."/>
            <person name="Sorensen I."/>
            <person name="Lee S.J."/>
            <person name="Kim R.W."/>
            <person name="Choi I.Y."/>
            <person name="Choi B.S."/>
            <person name="Lim J.S."/>
            <person name="Lee Y.H."/>
            <person name="Choi D."/>
        </authorList>
    </citation>
    <scope>NUCLEOTIDE SEQUENCE [LARGE SCALE GENOMIC DNA]</scope>
    <source>
        <strain evidence="2">cv. CM334</strain>
    </source>
</reference>
<dbReference type="Proteomes" id="UP000222542">
    <property type="component" value="Unassembled WGS sequence"/>
</dbReference>
<keyword evidence="2" id="KW-1185">Reference proteome</keyword>
<dbReference type="Gene3D" id="3.50.7.10">
    <property type="entry name" value="GroEL"/>
    <property type="match status" value="1"/>
</dbReference>
<dbReference type="EMBL" id="AYRZ02000009">
    <property type="protein sequence ID" value="PHT72729.1"/>
    <property type="molecule type" value="Genomic_DNA"/>
</dbReference>
<evidence type="ECO:0000313" key="2">
    <source>
        <dbReference type="Proteomes" id="UP000222542"/>
    </source>
</evidence>
<organism evidence="1 2">
    <name type="scientific">Capsicum annuum</name>
    <name type="common">Capsicum pepper</name>
    <dbReference type="NCBI Taxonomy" id="4072"/>
    <lineage>
        <taxon>Eukaryota</taxon>
        <taxon>Viridiplantae</taxon>
        <taxon>Streptophyta</taxon>
        <taxon>Embryophyta</taxon>
        <taxon>Tracheophyta</taxon>
        <taxon>Spermatophyta</taxon>
        <taxon>Magnoliopsida</taxon>
        <taxon>eudicotyledons</taxon>
        <taxon>Gunneridae</taxon>
        <taxon>Pentapetalae</taxon>
        <taxon>asterids</taxon>
        <taxon>lamiids</taxon>
        <taxon>Solanales</taxon>
        <taxon>Solanaceae</taxon>
        <taxon>Solanoideae</taxon>
        <taxon>Capsiceae</taxon>
        <taxon>Capsicum</taxon>
    </lineage>
</organism>